<evidence type="ECO:0008006" key="3">
    <source>
        <dbReference type="Google" id="ProtNLM"/>
    </source>
</evidence>
<evidence type="ECO:0000313" key="2">
    <source>
        <dbReference type="Proteomes" id="UP000032512"/>
    </source>
</evidence>
<organism evidence="1 2">
    <name type="scientific">Mesobacillus subterraneus</name>
    <dbReference type="NCBI Taxonomy" id="285983"/>
    <lineage>
        <taxon>Bacteria</taxon>
        <taxon>Bacillati</taxon>
        <taxon>Bacillota</taxon>
        <taxon>Bacilli</taxon>
        <taxon>Bacillales</taxon>
        <taxon>Bacillaceae</taxon>
        <taxon>Mesobacillus</taxon>
    </lineage>
</organism>
<evidence type="ECO:0000313" key="1">
    <source>
        <dbReference type="EMBL" id="KIY21678.1"/>
    </source>
</evidence>
<sequence>MPYLLYIFAPKQKGNEKEQLRHIGRYIRRSAIGLNRMEAYDGQYETFKINSPDDPPNEKGPGAVCPVFLIF</sequence>
<comment type="caution">
    <text evidence="1">The sequence shown here is derived from an EMBL/GenBank/DDBJ whole genome shotgun (WGS) entry which is preliminary data.</text>
</comment>
<reference evidence="1 2" key="1">
    <citation type="submission" date="2015-01" db="EMBL/GenBank/DDBJ databases">
        <title>Draft genome sequences of the supercritical CO2 tolerant bacteria Bacillus subterraneus MITOT1 and Bacillus cereus MIT0214.</title>
        <authorList>
            <person name="Peet K.C."/>
            <person name="Thompson J.R."/>
        </authorList>
    </citation>
    <scope>NUCLEOTIDE SEQUENCE [LARGE SCALE GENOMIC DNA]</scope>
    <source>
        <strain evidence="1 2">MITOT1</strain>
    </source>
</reference>
<name>A0A0D6ZAR6_9BACI</name>
<gene>
    <name evidence="1" type="ORF">UB32_12600</name>
</gene>
<accession>A0A0D6ZAR6</accession>
<dbReference type="AlphaFoldDB" id="A0A0D6ZAR6"/>
<dbReference type="PATRIC" id="fig|285983.3.peg.1293"/>
<dbReference type="Proteomes" id="UP000032512">
    <property type="component" value="Unassembled WGS sequence"/>
</dbReference>
<keyword evidence="2" id="KW-1185">Reference proteome</keyword>
<dbReference type="EMBL" id="JXIQ01000098">
    <property type="protein sequence ID" value="KIY21678.1"/>
    <property type="molecule type" value="Genomic_DNA"/>
</dbReference>
<protein>
    <recommendedName>
        <fullName evidence="3">Transposase</fullName>
    </recommendedName>
</protein>
<proteinExistence type="predicted"/>